<comment type="similarity">
    <text evidence="1">Belongs to the GPATCH11 family.</text>
</comment>
<dbReference type="PANTHER" id="PTHR21032">
    <property type="entry name" value="G PATCH DOMAIN-CONTAINING PROTEIN 11"/>
    <property type="match status" value="1"/>
</dbReference>
<dbReference type="OrthoDB" id="786951at2759"/>
<evidence type="ECO:0000256" key="2">
    <source>
        <dbReference type="ARBA" id="ARBA00021978"/>
    </source>
</evidence>
<evidence type="ECO:0000313" key="6">
    <source>
        <dbReference type="EMBL" id="VDO00051.1"/>
    </source>
</evidence>
<keyword evidence="7" id="KW-1185">Reference proteome</keyword>
<sequence>MGDEDSDEDYMSDKFLNPPVKPVCSGFISKSVKGSTEEGRTKVSKTAPRGKQMVANREEGLKKPIGEDNIGFKMLMKMGFKGGGGLGKKAEGRSEPVPIEVIEGRRGLGLHNIEKKVEQLRQQREQCLSSYQSDFRATMASRFRLERAQRQLLAARHICKRLDVSKSLEEPVDSAFWPPDEIRAKLLSQSELIRREICRSERPRRFRNKRPKHNVDNSLERDRSRDGSDFEELGDEHRGEYDKVLGIESDEEEYCDIDAAQHGPVESQPDVILYRLTNYLREKHFYCFWCGAEFSDETDLLTNCPGPTEDDHG</sequence>
<dbReference type="WBParaSite" id="HNAJ_0000419301-mRNA-1">
    <property type="protein sequence ID" value="HNAJ_0000419301-mRNA-1"/>
    <property type="gene ID" value="HNAJ_0000419301"/>
</dbReference>
<organism evidence="8">
    <name type="scientific">Rodentolepis nana</name>
    <name type="common">Dwarf tapeworm</name>
    <name type="synonym">Hymenolepis nana</name>
    <dbReference type="NCBI Taxonomy" id="102285"/>
    <lineage>
        <taxon>Eukaryota</taxon>
        <taxon>Metazoa</taxon>
        <taxon>Spiralia</taxon>
        <taxon>Lophotrochozoa</taxon>
        <taxon>Platyhelminthes</taxon>
        <taxon>Cestoda</taxon>
        <taxon>Eucestoda</taxon>
        <taxon>Cyclophyllidea</taxon>
        <taxon>Hymenolepididae</taxon>
        <taxon>Rodentolepis</taxon>
    </lineage>
</organism>
<dbReference type="EMBL" id="UZAE01002788">
    <property type="protein sequence ID" value="VDO00051.1"/>
    <property type="molecule type" value="Genomic_DNA"/>
</dbReference>
<feature type="compositionally biased region" description="Basic and acidic residues" evidence="4">
    <location>
        <begin position="213"/>
        <end position="228"/>
    </location>
</feature>
<evidence type="ECO:0000256" key="4">
    <source>
        <dbReference type="SAM" id="MobiDB-lite"/>
    </source>
</evidence>
<dbReference type="GO" id="GO:0000776">
    <property type="term" value="C:kinetochore"/>
    <property type="evidence" value="ECO:0007669"/>
    <property type="project" value="TreeGrafter"/>
</dbReference>
<proteinExistence type="inferred from homology"/>
<dbReference type="InterPro" id="IPR000467">
    <property type="entry name" value="G_patch_dom"/>
</dbReference>
<accession>A0A0R3TAV4</accession>
<dbReference type="PANTHER" id="PTHR21032:SF0">
    <property type="entry name" value="G PATCH DOMAIN-CONTAINING PROTEIN 11"/>
    <property type="match status" value="1"/>
</dbReference>
<dbReference type="Proteomes" id="UP000278807">
    <property type="component" value="Unassembled WGS sequence"/>
</dbReference>
<feature type="domain" description="G-patch" evidence="5">
    <location>
        <begin position="67"/>
        <end position="113"/>
    </location>
</feature>
<dbReference type="Pfam" id="PF13821">
    <property type="entry name" value="DUF4187"/>
    <property type="match status" value="1"/>
</dbReference>
<reference evidence="6 7" key="2">
    <citation type="submission" date="2018-11" db="EMBL/GenBank/DDBJ databases">
        <authorList>
            <consortium name="Pathogen Informatics"/>
        </authorList>
    </citation>
    <scope>NUCLEOTIDE SEQUENCE [LARGE SCALE GENOMIC DNA]</scope>
</reference>
<evidence type="ECO:0000256" key="1">
    <source>
        <dbReference type="ARBA" id="ARBA00007140"/>
    </source>
</evidence>
<dbReference type="SMART" id="SM00443">
    <property type="entry name" value="G_patch"/>
    <property type="match status" value="1"/>
</dbReference>
<dbReference type="AlphaFoldDB" id="A0A0R3TAV4"/>
<dbReference type="PROSITE" id="PS50174">
    <property type="entry name" value="G_PATCH"/>
    <property type="match status" value="1"/>
</dbReference>
<dbReference type="Pfam" id="PF01585">
    <property type="entry name" value="G-patch"/>
    <property type="match status" value="1"/>
</dbReference>
<evidence type="ECO:0000313" key="7">
    <source>
        <dbReference type="Proteomes" id="UP000278807"/>
    </source>
</evidence>
<evidence type="ECO:0000259" key="5">
    <source>
        <dbReference type="PROSITE" id="PS50174"/>
    </source>
</evidence>
<name>A0A0R3TAV4_RODNA</name>
<dbReference type="SMART" id="SM01173">
    <property type="entry name" value="DUF4187"/>
    <property type="match status" value="1"/>
</dbReference>
<evidence type="ECO:0000256" key="3">
    <source>
        <dbReference type="ARBA" id="ARBA00030688"/>
    </source>
</evidence>
<dbReference type="InterPro" id="IPR025239">
    <property type="entry name" value="DUF4187"/>
</dbReference>
<gene>
    <name evidence="6" type="ORF">HNAJ_LOCUS4191</name>
</gene>
<evidence type="ECO:0000313" key="8">
    <source>
        <dbReference type="WBParaSite" id="HNAJ_0000419301-mRNA-1"/>
    </source>
</evidence>
<dbReference type="InterPro" id="IPR039249">
    <property type="entry name" value="GPATCH11"/>
</dbReference>
<dbReference type="GO" id="GO:0003676">
    <property type="term" value="F:nucleic acid binding"/>
    <property type="evidence" value="ECO:0007669"/>
    <property type="project" value="InterPro"/>
</dbReference>
<dbReference type="STRING" id="102285.A0A0R3TAV4"/>
<reference evidence="8" key="1">
    <citation type="submission" date="2017-02" db="UniProtKB">
        <authorList>
            <consortium name="WormBaseParasite"/>
        </authorList>
    </citation>
    <scope>IDENTIFICATION</scope>
</reference>
<protein>
    <recommendedName>
        <fullName evidence="2">G patch domain-containing protein 11</fullName>
    </recommendedName>
    <alternativeName>
        <fullName evidence="3">Coiled-coil domain-containing protein 75</fullName>
    </alternativeName>
</protein>
<feature type="region of interest" description="Disordered" evidence="4">
    <location>
        <begin position="208"/>
        <end position="234"/>
    </location>
</feature>